<accession>A0AA48GRV3</accession>
<protein>
    <recommendedName>
        <fullName evidence="3">2'-5' RNA ligase family protein</fullName>
    </recommendedName>
</protein>
<organism evidence="1 2">
    <name type="scientific">Mesoterricola silvestris</name>
    <dbReference type="NCBI Taxonomy" id="2927979"/>
    <lineage>
        <taxon>Bacteria</taxon>
        <taxon>Pseudomonadati</taxon>
        <taxon>Acidobacteriota</taxon>
        <taxon>Holophagae</taxon>
        <taxon>Holophagales</taxon>
        <taxon>Holophagaceae</taxon>
        <taxon>Mesoterricola</taxon>
    </lineage>
</organism>
<reference evidence="2" key="1">
    <citation type="journal article" date="2023" name="Int. J. Syst. Evol. Microbiol.">
        <title>Mesoterricola silvestris gen. nov., sp. nov., Mesoterricola sediminis sp. nov., Geothrix oryzae sp. nov., Geothrix edaphica sp. nov., Geothrix rubra sp. nov., and Geothrix limicola sp. nov., six novel members of Acidobacteriota isolated from soils.</title>
        <authorList>
            <person name="Itoh H."/>
            <person name="Sugisawa Y."/>
            <person name="Mise K."/>
            <person name="Xu Z."/>
            <person name="Kuniyasu M."/>
            <person name="Ushijima N."/>
            <person name="Kawano K."/>
            <person name="Kobayashi E."/>
            <person name="Shiratori Y."/>
            <person name="Masuda Y."/>
            <person name="Senoo K."/>
        </authorList>
    </citation>
    <scope>NUCLEOTIDE SEQUENCE [LARGE SCALE GENOMIC DNA]</scope>
    <source>
        <strain evidence="2">W79</strain>
    </source>
</reference>
<gene>
    <name evidence="1" type="ORF">METEAL_22540</name>
</gene>
<keyword evidence="2" id="KW-1185">Reference proteome</keyword>
<dbReference type="EMBL" id="AP027080">
    <property type="protein sequence ID" value="BDU73080.1"/>
    <property type="molecule type" value="Genomic_DNA"/>
</dbReference>
<evidence type="ECO:0000313" key="2">
    <source>
        <dbReference type="Proteomes" id="UP001238179"/>
    </source>
</evidence>
<sequence>MSTIALVLHDPAASRVREVWSLLETEFGLAGVHKVPFPHLTLMAFEGLTHYEVKSLLERVSQSLPPFMLETSGIGLFGAPARILFAPVVKTPVLSELHQGVCAEVAKLGGRIPPLYVPERWVPHITLAQGDPVRGTYGQAVDLVLQQNLHLAFEVRNLTLFDWIGPRYEPCDRFPLTGRLAAAGEP</sequence>
<proteinExistence type="predicted"/>
<dbReference type="InterPro" id="IPR009097">
    <property type="entry name" value="Cyclic_Pdiesterase"/>
</dbReference>
<dbReference type="Proteomes" id="UP001238179">
    <property type="component" value="Chromosome"/>
</dbReference>
<evidence type="ECO:0000313" key="1">
    <source>
        <dbReference type="EMBL" id="BDU73080.1"/>
    </source>
</evidence>
<dbReference type="KEGG" id="msil:METEAL_22540"/>
<dbReference type="Pfam" id="PF13563">
    <property type="entry name" value="2_5_RNA_ligase2"/>
    <property type="match status" value="1"/>
</dbReference>
<dbReference type="RefSeq" id="WP_316411723.1">
    <property type="nucleotide sequence ID" value="NZ_AP027080.1"/>
</dbReference>
<dbReference type="Gene3D" id="3.90.1140.10">
    <property type="entry name" value="Cyclic phosphodiesterase"/>
    <property type="match status" value="1"/>
</dbReference>
<dbReference type="AlphaFoldDB" id="A0AA48GRV3"/>
<name>A0AA48GRV3_9BACT</name>
<evidence type="ECO:0008006" key="3">
    <source>
        <dbReference type="Google" id="ProtNLM"/>
    </source>
</evidence>
<dbReference type="SUPFAM" id="SSF55144">
    <property type="entry name" value="LigT-like"/>
    <property type="match status" value="1"/>
</dbReference>